<evidence type="ECO:0000313" key="1">
    <source>
        <dbReference type="EMBL" id="EIG53571.1"/>
    </source>
</evidence>
<dbReference type="HOGENOM" id="CLU_2733515_0_0_7"/>
<accession>I2Q1B5</accession>
<dbReference type="eggNOG" id="ENOG5031WZ6">
    <property type="taxonomic scope" value="Bacteria"/>
</dbReference>
<protein>
    <submittedName>
        <fullName evidence="1">Uncharacterized protein</fullName>
    </submittedName>
</protein>
<proteinExistence type="predicted"/>
<organism evidence="1">
    <name type="scientific">Desulfovibrio sp. U5L</name>
    <dbReference type="NCBI Taxonomy" id="596152"/>
    <lineage>
        <taxon>Bacteria</taxon>
        <taxon>Pseudomonadati</taxon>
        <taxon>Thermodesulfobacteriota</taxon>
        <taxon>Desulfovibrionia</taxon>
        <taxon>Desulfovibrionales</taxon>
        <taxon>Desulfovibrionaceae</taxon>
        <taxon>Desulfovibrio</taxon>
    </lineage>
</organism>
<dbReference type="AlphaFoldDB" id="I2Q1B5"/>
<gene>
    <name evidence="1" type="ORF">DesU5LDRAFT_1896</name>
</gene>
<name>I2Q1B5_9BACT</name>
<dbReference type="STRING" id="596152.DesU5LDRAFT_1896"/>
<reference evidence="1" key="1">
    <citation type="submission" date="2011-11" db="EMBL/GenBank/DDBJ databases">
        <title>Improved High-Quality Draft sequence of Desulfovibrio sp. U5L.</title>
        <authorList>
            <consortium name="US DOE Joint Genome Institute"/>
            <person name="Lucas S."/>
            <person name="Han J."/>
            <person name="Lapidus A."/>
            <person name="Cheng J.-F."/>
            <person name="Goodwin L."/>
            <person name="Pitluck S."/>
            <person name="Peters L."/>
            <person name="Ovchinnikova G."/>
            <person name="Held B."/>
            <person name="Detter J.C."/>
            <person name="Han C."/>
            <person name="Tapia R."/>
            <person name="Land M."/>
            <person name="Hauser L."/>
            <person name="Kyrpides N."/>
            <person name="Ivanova N."/>
            <person name="Pagani I."/>
            <person name="Gabster J."/>
            <person name="Walker C."/>
            <person name="Stolyar S."/>
            <person name="Stahl D."/>
            <person name="Arkin A."/>
            <person name="Dehal P."/>
            <person name="Hazen T."/>
            <person name="Woyke T."/>
        </authorList>
    </citation>
    <scope>NUCLEOTIDE SEQUENCE [LARGE SCALE GENOMIC DNA]</scope>
    <source>
        <strain evidence="1">U5L</strain>
    </source>
</reference>
<sequence length="71" mass="7968">MDPELIGRLSVALAKMERCLDHPALAGINRRAMQGALGAVRHIQDRLILPEDPEPRRLFGIERSLPEGDRE</sequence>
<dbReference type="EMBL" id="JH600068">
    <property type="protein sequence ID" value="EIG53571.1"/>
    <property type="molecule type" value="Genomic_DNA"/>
</dbReference>